<evidence type="ECO:0000256" key="10">
    <source>
        <dbReference type="ARBA" id="ARBA00023170"/>
    </source>
</evidence>
<evidence type="ECO:0000256" key="4">
    <source>
        <dbReference type="ARBA" id="ARBA00022614"/>
    </source>
</evidence>
<evidence type="ECO:0000256" key="7">
    <source>
        <dbReference type="ARBA" id="ARBA00022737"/>
    </source>
</evidence>
<keyword evidence="3" id="KW-1003">Cell membrane</keyword>
<keyword evidence="5 12" id="KW-0812">Transmembrane</keyword>
<evidence type="ECO:0000256" key="8">
    <source>
        <dbReference type="ARBA" id="ARBA00022989"/>
    </source>
</evidence>
<dbReference type="Pfam" id="PF23598">
    <property type="entry name" value="LRR_14"/>
    <property type="match status" value="1"/>
</dbReference>
<evidence type="ECO:0000256" key="5">
    <source>
        <dbReference type="ARBA" id="ARBA00022692"/>
    </source>
</evidence>
<evidence type="ECO:0000256" key="9">
    <source>
        <dbReference type="ARBA" id="ARBA00023136"/>
    </source>
</evidence>
<dbReference type="Gene3D" id="3.80.10.10">
    <property type="entry name" value="Ribonuclease Inhibitor"/>
    <property type="match status" value="4"/>
</dbReference>
<dbReference type="FunFam" id="3.80.10.10:FF:000041">
    <property type="entry name" value="LRR receptor-like serine/threonine-protein kinase ERECTA"/>
    <property type="match status" value="2"/>
</dbReference>
<keyword evidence="4" id="KW-0433">Leucine-rich repeat</keyword>
<dbReference type="GO" id="GO:0005886">
    <property type="term" value="C:plasma membrane"/>
    <property type="evidence" value="ECO:0007669"/>
    <property type="project" value="UniProtKB-SubCell"/>
</dbReference>
<evidence type="ECO:0000256" key="2">
    <source>
        <dbReference type="ARBA" id="ARBA00009592"/>
    </source>
</evidence>
<keyword evidence="9 12" id="KW-0472">Membrane</keyword>
<dbReference type="Proteomes" id="UP001374535">
    <property type="component" value="Chromosome 4"/>
</dbReference>
<proteinExistence type="inferred from homology"/>
<evidence type="ECO:0000256" key="1">
    <source>
        <dbReference type="ARBA" id="ARBA00004251"/>
    </source>
</evidence>
<dbReference type="FunFam" id="3.80.10.10:FF:000213">
    <property type="entry name" value="Tyrosine-sulfated glycopeptide receptor 1"/>
    <property type="match status" value="1"/>
</dbReference>
<dbReference type="EMBL" id="CP144697">
    <property type="protein sequence ID" value="WVZ15958.1"/>
    <property type="molecule type" value="Genomic_DNA"/>
</dbReference>
<dbReference type="PANTHER" id="PTHR48063">
    <property type="entry name" value="LRR RECEPTOR-LIKE KINASE"/>
    <property type="match status" value="1"/>
</dbReference>
<dbReference type="SMART" id="SM00369">
    <property type="entry name" value="LRR_TYP"/>
    <property type="match status" value="9"/>
</dbReference>
<evidence type="ECO:0000259" key="13">
    <source>
        <dbReference type="Pfam" id="PF08263"/>
    </source>
</evidence>
<dbReference type="InterPro" id="IPR003591">
    <property type="entry name" value="Leu-rich_rpt_typical-subtyp"/>
</dbReference>
<dbReference type="InterPro" id="IPR032675">
    <property type="entry name" value="LRR_dom_sf"/>
</dbReference>
<keyword evidence="10" id="KW-0675">Receptor</keyword>
<dbReference type="PANTHER" id="PTHR48063:SF63">
    <property type="entry name" value="LEUCINE-RICH RECEPTOR-LIKE KINASE FAMILY PROTEIN"/>
    <property type="match status" value="1"/>
</dbReference>
<evidence type="ECO:0000256" key="3">
    <source>
        <dbReference type="ARBA" id="ARBA00022475"/>
    </source>
</evidence>
<evidence type="ECO:0000256" key="11">
    <source>
        <dbReference type="ARBA" id="ARBA00023180"/>
    </source>
</evidence>
<keyword evidence="8 12" id="KW-1133">Transmembrane helix</keyword>
<keyword evidence="7" id="KW-0677">Repeat</keyword>
<protein>
    <recommendedName>
        <fullName evidence="17">Leucine-rich repeat-containing N-terminal plant-type domain-containing protein</fullName>
    </recommendedName>
</protein>
<organism evidence="15 16">
    <name type="scientific">Vigna mungo</name>
    <name type="common">Black gram</name>
    <name type="synonym">Phaseolus mungo</name>
    <dbReference type="NCBI Taxonomy" id="3915"/>
    <lineage>
        <taxon>Eukaryota</taxon>
        <taxon>Viridiplantae</taxon>
        <taxon>Streptophyta</taxon>
        <taxon>Embryophyta</taxon>
        <taxon>Tracheophyta</taxon>
        <taxon>Spermatophyta</taxon>
        <taxon>Magnoliopsida</taxon>
        <taxon>eudicotyledons</taxon>
        <taxon>Gunneridae</taxon>
        <taxon>Pentapetalae</taxon>
        <taxon>rosids</taxon>
        <taxon>fabids</taxon>
        <taxon>Fabales</taxon>
        <taxon>Fabaceae</taxon>
        <taxon>Papilionoideae</taxon>
        <taxon>50 kb inversion clade</taxon>
        <taxon>NPAAA clade</taxon>
        <taxon>indigoferoid/millettioid clade</taxon>
        <taxon>Phaseoleae</taxon>
        <taxon>Vigna</taxon>
    </lineage>
</organism>
<reference evidence="15 16" key="1">
    <citation type="journal article" date="2023" name="Life. Sci Alliance">
        <title>Evolutionary insights into 3D genome organization and epigenetic landscape of Vigna mungo.</title>
        <authorList>
            <person name="Junaid A."/>
            <person name="Singh B."/>
            <person name="Bhatia S."/>
        </authorList>
    </citation>
    <scope>NUCLEOTIDE SEQUENCE [LARGE SCALE GENOMIC DNA]</scope>
    <source>
        <strain evidence="15">Urdbean</strain>
    </source>
</reference>
<evidence type="ECO:0008006" key="17">
    <source>
        <dbReference type="Google" id="ProtNLM"/>
    </source>
</evidence>
<keyword evidence="16" id="KW-1185">Reference proteome</keyword>
<name>A0AAQ3NUV2_VIGMU</name>
<evidence type="ECO:0000313" key="16">
    <source>
        <dbReference type="Proteomes" id="UP001374535"/>
    </source>
</evidence>
<gene>
    <name evidence="15" type="ORF">V8G54_013524</name>
</gene>
<sequence length="1105" mass="123920">MCIGSERETLLKLKHNLIDPSNRLSSWNVSLNPNCCQWDGVVCNNITSHVAELHLNTPSPLYYDSLFEYFYETYEEYNRRAFSGEINPCLVHLKHLNYLDLSGNLFHTPFPSFIATMTSLTHLNLSYAGFMGNIPPQIGNLSNLLYLDLSYAANGTIPSQIGNLSNLLLLDLNGRNYEESLFYENVDWLSSLSKLCYLHLGNIWSLGGAMPIPSFLGSMTNLIHLDLSNSGFMGNIPPQIGNLSNLAYLDLSYAINGTIPSQIGNLSNLLYLHLRSGYSIFLDLHQIFFSRNDDWLSGLSKLEYLNLGGANLSQSFQLLHTLQLLSSLKHLHLSTCTLPRYNQPSFVNFSSLLTLDLSFIYYTSSISFIPNWIFGLKKLVSLFLCNNYFEGPIPNGLRNLTLLENLCLRGNSFSYSIPDWFYSSFPNLKYLDLSGNNFHGTISDAIGNMTSLVTLDLSYNKLEGPLPTSFGYLCNLREIRFSYLKLNQHINEILNILSPCIFHGLTTLQVQSSQLSGNLPVSLGKLSSLRDLSLSENQLSGNPFESIRSLSKLLYLDIGYNRFEGVVTGNHLRNLTRLIEFFVAGNNLTLKVGPNWHPTFQLTSLDMSSWQLGPNFPSWIQSQDTLEYLAMSKTGILDSIPYWFWETCLQASFLNLSHNHIHGELTLKNPISIPAVDLSVNNLHGKVPSLSNDVAFLDLSSNSFSKSMDDFLCNSQEKPMKLEFLNLASNNLSGEIPDCWDVWPYLVDVNLQNNNFVGNIPQSMGSLIELESLSIRKNLLSGTFPTILKKTNKLILLDLGENYFSGTIPGWFGERFVLMNILILRSNMFSGHIPNKICDMSLLQVLDLAQNNLTGNLPTCFSSLKAMTQMNKSTHPLIYCFAMRNTYGYIQHTIVSVLLWLKGRGDEYKNILGLVTSIDLSNNKLVGEIPREITDLNALLFLNLSHNQLSGHIPQNIGKMGSLLSIDFSRNKLSGEIPPTISNLSFLSMLDLSYNHLNGKIPIGAQLQTFDASFFIGNNLCGPPLPINCSSNDKSYDHNGEGSEKHGVNLFFVGMTFGFVVGFWIVVEIGWSRPNNRWNKNVQETRNIARTGFNDDSDTVLESGF</sequence>
<dbReference type="AlphaFoldDB" id="A0AAQ3NUV2"/>
<accession>A0AAQ3NUV2</accession>
<dbReference type="InterPro" id="IPR013210">
    <property type="entry name" value="LRR_N_plant-typ"/>
</dbReference>
<keyword evidence="6" id="KW-0732">Signal</keyword>
<feature type="transmembrane region" description="Helical" evidence="12">
    <location>
        <begin position="1050"/>
        <end position="1071"/>
    </location>
</feature>
<evidence type="ECO:0000256" key="12">
    <source>
        <dbReference type="SAM" id="Phobius"/>
    </source>
</evidence>
<feature type="domain" description="Leucine-rich repeat-containing N-terminal plant-type" evidence="13">
    <location>
        <begin position="5"/>
        <end position="44"/>
    </location>
</feature>
<dbReference type="SUPFAM" id="SSF52058">
    <property type="entry name" value="L domain-like"/>
    <property type="match status" value="2"/>
</dbReference>
<evidence type="ECO:0000259" key="14">
    <source>
        <dbReference type="Pfam" id="PF23598"/>
    </source>
</evidence>
<dbReference type="Pfam" id="PF00560">
    <property type="entry name" value="LRR_1"/>
    <property type="match status" value="8"/>
</dbReference>
<feature type="domain" description="Disease resistance R13L4/SHOC-2-like LRR" evidence="14">
    <location>
        <begin position="425"/>
        <end position="631"/>
    </location>
</feature>
<keyword evidence="11" id="KW-0325">Glycoprotein</keyword>
<evidence type="ECO:0000313" key="15">
    <source>
        <dbReference type="EMBL" id="WVZ15958.1"/>
    </source>
</evidence>
<evidence type="ECO:0000256" key="6">
    <source>
        <dbReference type="ARBA" id="ARBA00022729"/>
    </source>
</evidence>
<comment type="subcellular location">
    <subcellularLocation>
        <location evidence="1">Cell membrane</location>
        <topology evidence="1">Single-pass type I membrane protein</topology>
    </subcellularLocation>
</comment>
<dbReference type="InterPro" id="IPR046956">
    <property type="entry name" value="RLP23-like"/>
</dbReference>
<dbReference type="Pfam" id="PF08263">
    <property type="entry name" value="LRRNT_2"/>
    <property type="match status" value="1"/>
</dbReference>
<dbReference type="SUPFAM" id="SSF52047">
    <property type="entry name" value="RNI-like"/>
    <property type="match status" value="1"/>
</dbReference>
<comment type="similarity">
    <text evidence="2">Belongs to the RLP family.</text>
</comment>
<dbReference type="InterPro" id="IPR055414">
    <property type="entry name" value="LRR_R13L4/SHOC2-like"/>
</dbReference>
<dbReference type="InterPro" id="IPR001611">
    <property type="entry name" value="Leu-rich_rpt"/>
</dbReference>